<keyword evidence="6" id="KW-0963">Cytoplasm</keyword>
<dbReference type="InterPro" id="IPR042097">
    <property type="entry name" value="Aminopeptidase_N-like_N_sf"/>
</dbReference>
<dbReference type="InterPro" id="IPR016024">
    <property type="entry name" value="ARM-type_fold"/>
</dbReference>
<dbReference type="SMART" id="SM01263">
    <property type="entry name" value="Leuk-A4-hydro_C"/>
    <property type="match status" value="1"/>
</dbReference>
<dbReference type="Gene3D" id="1.10.390.10">
    <property type="entry name" value="Neutral Protease Domain 2"/>
    <property type="match status" value="1"/>
</dbReference>
<dbReference type="Pfam" id="PF17900">
    <property type="entry name" value="Peptidase_M1_N"/>
    <property type="match status" value="1"/>
</dbReference>
<dbReference type="GO" id="GO:0006508">
    <property type="term" value="P:proteolysis"/>
    <property type="evidence" value="ECO:0007669"/>
    <property type="project" value="UniProtKB-KW"/>
</dbReference>
<feature type="binding site" evidence="13">
    <location>
        <begin position="307"/>
        <end position="312"/>
    </location>
    <ligand>
        <name>a peptide</name>
        <dbReference type="ChEBI" id="CHEBI:60466"/>
    </ligand>
</feature>
<dbReference type="GO" id="GO:0008270">
    <property type="term" value="F:zinc ion binding"/>
    <property type="evidence" value="ECO:0007669"/>
    <property type="project" value="InterPro"/>
</dbReference>
<dbReference type="InterPro" id="IPR045357">
    <property type="entry name" value="Aminopeptidase_N-like_N"/>
</dbReference>
<feature type="binding site" evidence="13">
    <location>
        <begin position="180"/>
        <end position="182"/>
    </location>
    <ligand>
        <name>a peptide</name>
        <dbReference type="ChEBI" id="CHEBI:60466"/>
    </ligand>
</feature>
<dbReference type="InterPro" id="IPR034015">
    <property type="entry name" value="M1_LTA4H"/>
</dbReference>
<evidence type="ECO:0000256" key="1">
    <source>
        <dbReference type="ARBA" id="ARBA00000098"/>
    </source>
</evidence>
<keyword evidence="7" id="KW-0645">Protease</keyword>
<evidence type="ECO:0000256" key="5">
    <source>
        <dbReference type="ARBA" id="ARBA00015611"/>
    </source>
</evidence>
<dbReference type="AlphaFoldDB" id="A0A395JJM9"/>
<evidence type="ECO:0000256" key="12">
    <source>
        <dbReference type="PIRSR" id="PIRSR634015-1"/>
    </source>
</evidence>
<dbReference type="SUPFAM" id="SSF63737">
    <property type="entry name" value="Leukotriene A4 hydrolase N-terminal domain"/>
    <property type="match status" value="1"/>
</dbReference>
<dbReference type="InterPro" id="IPR014782">
    <property type="entry name" value="Peptidase_M1_dom"/>
</dbReference>
<evidence type="ECO:0000256" key="9">
    <source>
        <dbReference type="ARBA" id="ARBA00022801"/>
    </source>
</evidence>
<comment type="caution">
    <text evidence="18">The sequence shown here is derived from an EMBL/GenBank/DDBJ whole genome shotgun (WGS) entry which is preliminary data.</text>
</comment>
<proteinExistence type="inferred from homology"/>
<dbReference type="SUPFAM" id="SSF55486">
    <property type="entry name" value="Metalloproteases ('zincins'), catalytic domain"/>
    <property type="match status" value="1"/>
</dbReference>
<keyword evidence="8 14" id="KW-0479">Metal-binding</keyword>
<dbReference type="InterPro" id="IPR027268">
    <property type="entry name" value="Peptidase_M4/M1_CTD_sf"/>
</dbReference>
<dbReference type="PROSITE" id="PS51257">
    <property type="entry name" value="PROKAR_LIPOPROTEIN"/>
    <property type="match status" value="1"/>
</dbReference>
<evidence type="ECO:0000256" key="3">
    <source>
        <dbReference type="ARBA" id="ARBA00010136"/>
    </source>
</evidence>
<feature type="chain" id="PRO_5017449533" description="Aminopeptidase N" evidence="16">
    <location>
        <begin position="21"/>
        <end position="641"/>
    </location>
</feature>
<dbReference type="InterPro" id="IPR015211">
    <property type="entry name" value="Peptidase_M1_C"/>
</dbReference>
<dbReference type="SUPFAM" id="SSF48371">
    <property type="entry name" value="ARM repeat"/>
    <property type="match status" value="1"/>
</dbReference>
<evidence type="ECO:0000313" key="19">
    <source>
        <dbReference type="Proteomes" id="UP000253083"/>
    </source>
</evidence>
<dbReference type="GO" id="GO:0005737">
    <property type="term" value="C:cytoplasm"/>
    <property type="evidence" value="ECO:0007669"/>
    <property type="project" value="UniProtKB-SubCell"/>
</dbReference>
<dbReference type="Gene3D" id="3.30.2010.30">
    <property type="match status" value="1"/>
</dbReference>
<keyword evidence="19" id="KW-1185">Reference proteome</keyword>
<evidence type="ECO:0000256" key="14">
    <source>
        <dbReference type="PIRSR" id="PIRSR634015-3"/>
    </source>
</evidence>
<evidence type="ECO:0000256" key="8">
    <source>
        <dbReference type="ARBA" id="ARBA00022723"/>
    </source>
</evidence>
<evidence type="ECO:0000256" key="13">
    <source>
        <dbReference type="PIRSR" id="PIRSR634015-2"/>
    </source>
</evidence>
<evidence type="ECO:0000256" key="11">
    <source>
        <dbReference type="ARBA" id="ARBA00023049"/>
    </source>
</evidence>
<dbReference type="PRINTS" id="PR00756">
    <property type="entry name" value="ALADIPTASE"/>
</dbReference>
<evidence type="ECO:0000256" key="7">
    <source>
        <dbReference type="ARBA" id="ARBA00022670"/>
    </source>
</evidence>
<keyword evidence="10 14" id="KW-0862">Zinc</keyword>
<comment type="cofactor">
    <cofactor evidence="14">
        <name>Zn(2+)</name>
        <dbReference type="ChEBI" id="CHEBI:29105"/>
    </cofactor>
    <text evidence="14">Binds 1 zinc ion per subunit.</text>
</comment>
<evidence type="ECO:0000256" key="15">
    <source>
        <dbReference type="SAM" id="MobiDB-lite"/>
    </source>
</evidence>
<dbReference type="InterPro" id="IPR001930">
    <property type="entry name" value="Peptidase_M1"/>
</dbReference>
<dbReference type="PANTHER" id="PTHR45726:SF3">
    <property type="entry name" value="LEUKOTRIENE A-4 HYDROLASE"/>
    <property type="match status" value="1"/>
</dbReference>
<feature type="active site" description="Proton acceptor" evidence="12">
    <location>
        <position position="337"/>
    </location>
</feature>
<comment type="similarity">
    <text evidence="3">Belongs to the peptidase M1 family.</text>
</comment>
<evidence type="ECO:0000313" key="18">
    <source>
        <dbReference type="EMBL" id="RBP50986.1"/>
    </source>
</evidence>
<feature type="active site" description="Proton donor" evidence="12">
    <location>
        <position position="422"/>
    </location>
</feature>
<protein>
    <recommendedName>
        <fullName evidence="5">Aminopeptidase N</fullName>
        <ecNumber evidence="4">3.4.11.2</ecNumber>
    </recommendedName>
</protein>
<feature type="binding site" evidence="14">
    <location>
        <position position="340"/>
    </location>
    <ligand>
        <name>Zn(2+)</name>
        <dbReference type="ChEBI" id="CHEBI:29105"/>
        <note>catalytic</note>
    </ligand>
</feature>
<feature type="domain" description="Peptidase M1 leukotriene A4 hydrolase/aminopeptidase C-terminal" evidence="17">
    <location>
        <begin position="501"/>
        <end position="640"/>
    </location>
</feature>
<dbReference type="EMBL" id="QNRT01000002">
    <property type="protein sequence ID" value="RBP50986.1"/>
    <property type="molecule type" value="Genomic_DNA"/>
</dbReference>
<feature type="compositionally biased region" description="Low complexity" evidence="15">
    <location>
        <begin position="27"/>
        <end position="45"/>
    </location>
</feature>
<dbReference type="CDD" id="cd09599">
    <property type="entry name" value="M1_LTA4H"/>
    <property type="match status" value="1"/>
</dbReference>
<evidence type="ECO:0000256" key="16">
    <source>
        <dbReference type="SAM" id="SignalP"/>
    </source>
</evidence>
<evidence type="ECO:0000256" key="10">
    <source>
        <dbReference type="ARBA" id="ARBA00022833"/>
    </source>
</evidence>
<dbReference type="Gene3D" id="1.25.40.320">
    <property type="entry name" value="Peptidase M1, leukotriene A4 hydrolase/aminopeptidase C-terminal domain"/>
    <property type="match status" value="1"/>
</dbReference>
<dbReference type="GO" id="GO:0016285">
    <property type="term" value="F:alanyl aminopeptidase activity"/>
    <property type="evidence" value="ECO:0007669"/>
    <property type="project" value="UniProtKB-EC"/>
</dbReference>
<gene>
    <name evidence="18" type="ORF">DFR28_102403</name>
</gene>
<dbReference type="InterPro" id="IPR049980">
    <property type="entry name" value="LTA4H_cat"/>
</dbReference>
<comment type="subcellular location">
    <subcellularLocation>
        <location evidence="2">Cytoplasm</location>
    </subcellularLocation>
</comment>
<accession>A0A395JJM9</accession>
<keyword evidence="9 18" id="KW-0378">Hydrolase</keyword>
<feature type="binding site" evidence="14">
    <location>
        <position position="359"/>
    </location>
    <ligand>
        <name>Zn(2+)</name>
        <dbReference type="ChEBI" id="CHEBI:29105"/>
        <note>catalytic</note>
    </ligand>
</feature>
<feature type="binding site" evidence="14">
    <location>
        <position position="336"/>
    </location>
    <ligand>
        <name>Zn(2+)</name>
        <dbReference type="ChEBI" id="CHEBI:29105"/>
        <note>catalytic</note>
    </ligand>
</feature>
<dbReference type="EC" id="3.4.11.2" evidence="4"/>
<dbReference type="Pfam" id="PF09127">
    <property type="entry name" value="Leuk-A4-hydro_C"/>
    <property type="match status" value="1"/>
</dbReference>
<feature type="binding site" evidence="13">
    <location>
        <begin position="596"/>
        <end position="598"/>
    </location>
    <ligand>
        <name>a peptide</name>
        <dbReference type="ChEBI" id="CHEBI:60466"/>
    </ligand>
</feature>
<evidence type="ECO:0000256" key="2">
    <source>
        <dbReference type="ARBA" id="ARBA00004496"/>
    </source>
</evidence>
<feature type="signal peptide" evidence="16">
    <location>
        <begin position="1"/>
        <end position="20"/>
    </location>
</feature>
<dbReference type="RefSeq" id="WP_211316925.1">
    <property type="nucleotide sequence ID" value="NZ_QNRT01000002.1"/>
</dbReference>
<dbReference type="InParanoid" id="A0A395JJM9"/>
<dbReference type="Pfam" id="PF01433">
    <property type="entry name" value="Peptidase_M1"/>
    <property type="match status" value="1"/>
</dbReference>
<keyword evidence="11" id="KW-0482">Metalloprotease</keyword>
<dbReference type="FunFam" id="3.30.2010.30:FF:000001">
    <property type="entry name" value="Leukotriene A(4) hydrolase"/>
    <property type="match status" value="1"/>
</dbReference>
<evidence type="ECO:0000256" key="6">
    <source>
        <dbReference type="ARBA" id="ARBA00022490"/>
    </source>
</evidence>
<dbReference type="PANTHER" id="PTHR45726">
    <property type="entry name" value="LEUKOTRIENE A-4 HYDROLASE"/>
    <property type="match status" value="1"/>
</dbReference>
<reference evidence="18 19" key="1">
    <citation type="submission" date="2018-06" db="EMBL/GenBank/DDBJ databases">
        <title>Genomic Encyclopedia of Type Strains, Phase IV (KMG-IV): sequencing the most valuable type-strain genomes for metagenomic binning, comparative biology and taxonomic classification.</title>
        <authorList>
            <person name="Goeker M."/>
        </authorList>
    </citation>
    <scope>NUCLEOTIDE SEQUENCE [LARGE SCALE GENOMIC DNA]</scope>
    <source>
        <strain evidence="18 19">DSM 24032</strain>
    </source>
</reference>
<name>A0A395JJM9_9GAMM</name>
<dbReference type="GO" id="GO:0008237">
    <property type="term" value="F:metallopeptidase activity"/>
    <property type="evidence" value="ECO:0007669"/>
    <property type="project" value="UniProtKB-KW"/>
</dbReference>
<sequence>MTIMTLRTLFLVIALLAVTACERGTPSDTSGTSSGSSEATVASESNAADQSIEVGKDYHSLSNPQQIIVTNIALDLDVDFAQQVLRGSATLAFDRKQADANTLVLDTRDLTIHSVTVNGADIEYALGSADSFLGAPLSITLPADAQAVTVAYTTSPEASGLQWLTPAQTAGGQHPFLFSQAQAIHARSFIPLQDSPQVRVTYQATIRTPKELLAVMSASNDPDAARDGVYEFTMPQPVPSYLIAIAVGDLQFKAMGERTGVYAEPALLESAAAEFEDTESMLIATEQRYGPYGWDRYDLLILPPSFPFGGMENPRLSFITPTVIAGDKSLVSLIAHELAHSWSGNTVTNATWRDLWLNEGFTTYLTYRIMEIVYGTDRYNMEAVLGFQDLEADIDRLDAADTILAIDLRGRDPDDVFSNVPYEKGALFLREIEQRVGRDQFDAFLTNYFKEFAFQSITTDQFVDYLKQTLLVEYPDKLSEERINQWIFEAGLLDKLPLEESDAFTKVDTARMQWLGGERAASDIETKDWTVHQWLYFLNNMPEALSQEQLADLDNAFGLTESRNNEIAHSWLLMSIKNWYEPALPRLHSYLTSIGRNKLVKPLYRELAKSEKGKALGQKAFAEARDGYHPLTVKANLPFVE</sequence>
<evidence type="ECO:0000256" key="4">
    <source>
        <dbReference type="ARBA" id="ARBA00012564"/>
    </source>
</evidence>
<dbReference type="InterPro" id="IPR038502">
    <property type="entry name" value="M1_LTA-4_hydro/amino_C_sf"/>
</dbReference>
<dbReference type="Gene3D" id="2.60.40.1730">
    <property type="entry name" value="tricorn interacting facor f3 domain"/>
    <property type="match status" value="1"/>
</dbReference>
<dbReference type="Proteomes" id="UP000253083">
    <property type="component" value="Unassembled WGS sequence"/>
</dbReference>
<evidence type="ECO:0000259" key="17">
    <source>
        <dbReference type="SMART" id="SM01263"/>
    </source>
</evidence>
<keyword evidence="16" id="KW-0732">Signal</keyword>
<comment type="catalytic activity">
    <reaction evidence="1">
        <text>Release of an N-terminal amino acid, Xaa-|-Yaa- from a peptide, amide or arylamide. Xaa is preferably Ala, but may be most amino acids including Pro (slow action). When a terminal hydrophobic residue is followed by a prolyl residue, the two may be released as an intact Xaa-Pro dipeptide.</text>
        <dbReference type="EC" id="3.4.11.2"/>
    </reaction>
</comment>
<organism evidence="18 19">
    <name type="scientific">Arenicella xantha</name>
    <dbReference type="NCBI Taxonomy" id="644221"/>
    <lineage>
        <taxon>Bacteria</taxon>
        <taxon>Pseudomonadati</taxon>
        <taxon>Pseudomonadota</taxon>
        <taxon>Gammaproteobacteria</taxon>
        <taxon>Arenicellales</taxon>
        <taxon>Arenicellaceae</taxon>
        <taxon>Arenicella</taxon>
    </lineage>
</organism>
<feature type="region of interest" description="Disordered" evidence="15">
    <location>
        <begin position="23"/>
        <end position="48"/>
    </location>
</feature>
<keyword evidence="18" id="KW-0031">Aminopeptidase</keyword>